<dbReference type="PANTHER" id="PTHR39450:SF1">
    <property type="entry name" value="DUF1667 DOMAIN-CONTAINING PROTEIN"/>
    <property type="match status" value="1"/>
</dbReference>
<dbReference type="InterPro" id="IPR012460">
    <property type="entry name" value="DUF1667"/>
</dbReference>
<sequence length="127" mass="12943">MSQETRGAACDVTLTCIRCPKGCQVTVTLEGGQVTSVAGNGCPRGDAYARKEVTDPTRVVTTVVPVSGSDVARMVSVKTAGDVPKAKVLDVVRALSDVSMAAPVHIGDVVLADVCGTGVDVIATKDV</sequence>
<dbReference type="SUPFAM" id="SSF160148">
    <property type="entry name" value="CPE0013-like"/>
    <property type="match status" value="1"/>
</dbReference>
<keyword evidence="2" id="KW-1185">Reference proteome</keyword>
<evidence type="ECO:0000313" key="2">
    <source>
        <dbReference type="Proteomes" id="UP000198528"/>
    </source>
</evidence>
<dbReference type="PANTHER" id="PTHR39450">
    <property type="entry name" value="MOLYBDOPTERIN OXIDOREDUCTASE, 4FE-4S CLUSTER-BINDING SUBUNIT"/>
    <property type="match status" value="1"/>
</dbReference>
<dbReference type="Gene3D" id="3.10.530.10">
    <property type="entry name" value="CPE0013-like"/>
    <property type="match status" value="1"/>
</dbReference>
<proteinExistence type="predicted"/>
<evidence type="ECO:0000313" key="1">
    <source>
        <dbReference type="EMBL" id="SDC59731.1"/>
    </source>
</evidence>
<dbReference type="SUPFAM" id="SSF53706">
    <property type="entry name" value="Formate dehydrogenase/DMSO reductase, domains 1-3"/>
    <property type="match status" value="1"/>
</dbReference>
<dbReference type="Pfam" id="PF07892">
    <property type="entry name" value="DUF1667"/>
    <property type="match status" value="1"/>
</dbReference>
<name>A0A1G6MWB5_9ACTN</name>
<dbReference type="InterPro" id="IPR036593">
    <property type="entry name" value="CPE0013-like_sf"/>
</dbReference>
<accession>A0A1G6MWB5</accession>
<dbReference type="EMBL" id="FMZL01000026">
    <property type="protein sequence ID" value="SDC59731.1"/>
    <property type="molecule type" value="Genomic_DNA"/>
</dbReference>
<dbReference type="STRING" id="604330.SAMN04489857_0902"/>
<gene>
    <name evidence="1" type="ORF">SAMN04487824_1266</name>
</gene>
<dbReference type="AlphaFoldDB" id="A0A1G6MWB5"/>
<dbReference type="Proteomes" id="UP000198528">
    <property type="component" value="Unassembled WGS sequence"/>
</dbReference>
<organism evidence="1 2">
    <name type="scientific">Parafannyhessea umbonata</name>
    <dbReference type="NCBI Taxonomy" id="604330"/>
    <lineage>
        <taxon>Bacteria</taxon>
        <taxon>Bacillati</taxon>
        <taxon>Actinomycetota</taxon>
        <taxon>Coriobacteriia</taxon>
        <taxon>Coriobacteriales</taxon>
        <taxon>Atopobiaceae</taxon>
        <taxon>Parafannyhessea</taxon>
    </lineage>
</organism>
<reference evidence="2" key="1">
    <citation type="submission" date="2016-10" db="EMBL/GenBank/DDBJ databases">
        <authorList>
            <person name="Varghese N."/>
            <person name="Submissions S."/>
        </authorList>
    </citation>
    <scope>NUCLEOTIDE SEQUENCE [LARGE SCALE GENOMIC DNA]</scope>
    <source>
        <strain evidence="2">DSM 22619</strain>
    </source>
</reference>
<dbReference type="RefSeq" id="WP_090847546.1">
    <property type="nucleotide sequence ID" value="NZ_FMZL01000026.1"/>
</dbReference>
<protein>
    <submittedName>
        <fullName evidence="1">CxxC motif-containing protein</fullName>
    </submittedName>
</protein>